<feature type="domain" description="Thiopeptide-type bacteriocin biosynthesis" evidence="2">
    <location>
        <begin position="6"/>
        <end position="321"/>
    </location>
</feature>
<name>A0A328VBS5_9CHLR</name>
<evidence type="ECO:0000313" key="3">
    <source>
        <dbReference type="EMBL" id="RAQ94249.1"/>
    </source>
</evidence>
<evidence type="ECO:0000259" key="2">
    <source>
        <dbReference type="Pfam" id="PF14028"/>
    </source>
</evidence>
<proteinExistence type="predicted"/>
<keyword evidence="4" id="KW-1185">Reference proteome</keyword>
<evidence type="ECO:0000256" key="1">
    <source>
        <dbReference type="SAM" id="Coils"/>
    </source>
</evidence>
<dbReference type="AlphaFoldDB" id="A0A328VBS5"/>
<keyword evidence="1" id="KW-0175">Coiled coil</keyword>
<accession>A0A328VBS5</accession>
<protein>
    <recommendedName>
        <fullName evidence="2">Thiopeptide-type bacteriocin biosynthesis domain-containing protein</fullName>
    </recommendedName>
</protein>
<gene>
    <name evidence="3" type="ORF">A4R35_01815</name>
</gene>
<dbReference type="InterPro" id="IPR023809">
    <property type="entry name" value="Thiopep_bacteriocin_synth_dom"/>
</dbReference>
<dbReference type="Pfam" id="PF14028">
    <property type="entry name" value="Lant_dehydr_C"/>
    <property type="match status" value="1"/>
</dbReference>
<dbReference type="EMBL" id="MCIF01000002">
    <property type="protein sequence ID" value="RAQ94249.1"/>
    <property type="molecule type" value="Genomic_DNA"/>
</dbReference>
<dbReference type="Proteomes" id="UP000248706">
    <property type="component" value="Unassembled WGS sequence"/>
</dbReference>
<feature type="coiled-coil region" evidence="1">
    <location>
        <begin position="210"/>
        <end position="237"/>
    </location>
</feature>
<evidence type="ECO:0000313" key="4">
    <source>
        <dbReference type="Proteomes" id="UP000248706"/>
    </source>
</evidence>
<organism evidence="3 4">
    <name type="scientific">Thermogemmatispora tikiterensis</name>
    <dbReference type="NCBI Taxonomy" id="1825093"/>
    <lineage>
        <taxon>Bacteria</taxon>
        <taxon>Bacillati</taxon>
        <taxon>Chloroflexota</taxon>
        <taxon>Ktedonobacteria</taxon>
        <taxon>Thermogemmatisporales</taxon>
        <taxon>Thermogemmatisporaceae</taxon>
        <taxon>Thermogemmatispora</taxon>
    </lineage>
</organism>
<sequence length="342" mass="38942">MEQRSWISAHLFYHGDLSALLKGCVQPLLTRLEQRGLIASSFFVRYWQGGPHLRLRLLPQTASASAQIMDEVRQAAACYFQQHPAPDSLDVGRYEEISGYLAYMEYGRAESGPLYPNNSLHFLPYVPEYEHYGGQQAMPAVEEHFGESSALALALLTQDADRRQRTAHSVAALLLTAALEDPTRAATARVIEHFYFSWERMPASLRTRLLARFDQQYEEQRQRLEQLSEQLLRLSAQQESDLDDSATLLMRWLRSIRRLYRRLRELDQAGLLVSPQVPTTPARPVSAPLTILLRCAHMHNNRLGLLLLEEAYVLHLLKRALSEGGQTSGSDWQPEPLPGRQL</sequence>
<reference evidence="3 4" key="1">
    <citation type="submission" date="2016-08" db="EMBL/GenBank/DDBJ databases">
        <title>Analysis of Carbohydrate Active Enzymes in Thermogemmatispora T81 Reveals Carbohydrate Degradation Ability.</title>
        <authorList>
            <person name="Tomazini A."/>
            <person name="Lal S."/>
            <person name="Stott M."/>
            <person name="Henrissat B."/>
            <person name="Polikarpov I."/>
            <person name="Sparling R."/>
            <person name="Levin D.B."/>
        </authorList>
    </citation>
    <scope>NUCLEOTIDE SEQUENCE [LARGE SCALE GENOMIC DNA]</scope>
    <source>
        <strain evidence="3 4">T81</strain>
    </source>
</reference>
<dbReference type="RefSeq" id="WP_189361229.1">
    <property type="nucleotide sequence ID" value="NZ_MCIF01000002.1"/>
</dbReference>
<comment type="caution">
    <text evidence="3">The sequence shown here is derived from an EMBL/GenBank/DDBJ whole genome shotgun (WGS) entry which is preliminary data.</text>
</comment>